<dbReference type="AlphaFoldDB" id="A0A4U8SDA4"/>
<gene>
    <name evidence="2" type="ORF">LS81_002690</name>
</gene>
<evidence type="ECO:0008006" key="4">
    <source>
        <dbReference type="Google" id="ProtNLM"/>
    </source>
</evidence>
<feature type="compositionally biased region" description="Low complexity" evidence="1">
    <location>
        <begin position="70"/>
        <end position="82"/>
    </location>
</feature>
<accession>A0A4U8SDA4</accession>
<protein>
    <recommendedName>
        <fullName evidence="4">Lipoprotein</fullName>
    </recommendedName>
</protein>
<name>A0A4U8SDA4_9HELI</name>
<proteinExistence type="predicted"/>
<feature type="region of interest" description="Disordered" evidence="1">
    <location>
        <begin position="24"/>
        <end position="88"/>
    </location>
</feature>
<evidence type="ECO:0000256" key="1">
    <source>
        <dbReference type="SAM" id="MobiDB-lite"/>
    </source>
</evidence>
<dbReference type="Proteomes" id="UP000029878">
    <property type="component" value="Unassembled WGS sequence"/>
</dbReference>
<reference evidence="2 3" key="1">
    <citation type="journal article" date="2014" name="Genome Announc.">
        <title>Draft genome sequences of eight enterohepatic helicobacter species isolated from both laboratory and wild rodents.</title>
        <authorList>
            <person name="Sheh A."/>
            <person name="Shen Z."/>
            <person name="Fox J.G."/>
        </authorList>
    </citation>
    <scope>NUCLEOTIDE SEQUENCE [LARGE SCALE GENOMIC DNA]</scope>
    <source>
        <strain evidence="2 3">ATCC 700114</strain>
    </source>
</reference>
<evidence type="ECO:0000313" key="3">
    <source>
        <dbReference type="Proteomes" id="UP000029878"/>
    </source>
</evidence>
<dbReference type="EMBL" id="JRPL02000004">
    <property type="protein sequence ID" value="TLD84130.1"/>
    <property type="molecule type" value="Genomic_DNA"/>
</dbReference>
<feature type="compositionally biased region" description="Basic and acidic residues" evidence="1">
    <location>
        <begin position="54"/>
        <end position="69"/>
    </location>
</feature>
<dbReference type="RefSeq" id="WP_034346783.1">
    <property type="nucleotide sequence ID" value="NZ_FZNG01000027.1"/>
</dbReference>
<comment type="caution">
    <text evidence="2">The sequence shown here is derived from an EMBL/GenBank/DDBJ whole genome shotgun (WGS) entry which is preliminary data.</text>
</comment>
<evidence type="ECO:0000313" key="2">
    <source>
        <dbReference type="EMBL" id="TLD84130.1"/>
    </source>
</evidence>
<feature type="compositionally biased region" description="Low complexity" evidence="1">
    <location>
        <begin position="29"/>
        <end position="53"/>
    </location>
</feature>
<sequence length="88" mass="8797">MKKFLAMTVIAGLATLFVACGDKKEEKAQAQTAQEQAKPAEAAATTDNAAGAQEEAKGATEANAKEAKPAEAAATTDNAAGAQGESSK</sequence>
<organism evidence="2 3">
    <name type="scientific">Helicobacter trogontum</name>
    <dbReference type="NCBI Taxonomy" id="50960"/>
    <lineage>
        <taxon>Bacteria</taxon>
        <taxon>Pseudomonadati</taxon>
        <taxon>Campylobacterota</taxon>
        <taxon>Epsilonproteobacteria</taxon>
        <taxon>Campylobacterales</taxon>
        <taxon>Helicobacteraceae</taxon>
        <taxon>Helicobacter</taxon>
    </lineage>
</organism>
<dbReference type="PROSITE" id="PS51257">
    <property type="entry name" value="PROKAR_LIPOPROTEIN"/>
    <property type="match status" value="1"/>
</dbReference>